<feature type="compositionally biased region" description="Polar residues" evidence="1">
    <location>
        <begin position="406"/>
        <end position="416"/>
    </location>
</feature>
<protein>
    <submittedName>
        <fullName evidence="4">Alpha/beta hydrolase</fullName>
    </submittedName>
</protein>
<dbReference type="EMBL" id="CP013023">
    <property type="protein sequence ID" value="ANF95511.1"/>
    <property type="molecule type" value="Genomic_DNA"/>
</dbReference>
<evidence type="ECO:0000256" key="2">
    <source>
        <dbReference type="SAM" id="Phobius"/>
    </source>
</evidence>
<keyword evidence="2" id="KW-0472">Membrane</keyword>
<proteinExistence type="predicted"/>
<dbReference type="AlphaFoldDB" id="A0A172ZCX4"/>
<dbReference type="KEGG" id="pbv:AR543_05475"/>
<keyword evidence="2" id="KW-1133">Transmembrane helix</keyword>
<dbReference type="SUPFAM" id="SSF53474">
    <property type="entry name" value="alpha/beta-Hydrolases"/>
    <property type="match status" value="1"/>
</dbReference>
<dbReference type="PANTHER" id="PTHR12277">
    <property type="entry name" value="ALPHA/BETA HYDROLASE DOMAIN-CONTAINING PROTEIN"/>
    <property type="match status" value="1"/>
</dbReference>
<dbReference type="STRING" id="1616788.AR543_05475"/>
<feature type="compositionally biased region" description="Polar residues" evidence="1">
    <location>
        <begin position="341"/>
        <end position="350"/>
    </location>
</feature>
<organism evidence="4 5">
    <name type="scientific">Paenibacillus bovis</name>
    <dbReference type="NCBI Taxonomy" id="1616788"/>
    <lineage>
        <taxon>Bacteria</taxon>
        <taxon>Bacillati</taxon>
        <taxon>Bacillota</taxon>
        <taxon>Bacilli</taxon>
        <taxon>Bacillales</taxon>
        <taxon>Paenibacillaceae</taxon>
        <taxon>Paenibacillus</taxon>
    </lineage>
</organism>
<feature type="transmembrane region" description="Helical" evidence="2">
    <location>
        <begin position="32"/>
        <end position="57"/>
    </location>
</feature>
<feature type="region of interest" description="Disordered" evidence="1">
    <location>
        <begin position="334"/>
        <end position="416"/>
    </location>
</feature>
<dbReference type="Proteomes" id="UP000078148">
    <property type="component" value="Chromosome"/>
</dbReference>
<keyword evidence="2" id="KW-0812">Transmembrane</keyword>
<dbReference type="PANTHER" id="PTHR12277:SF81">
    <property type="entry name" value="PROTEIN ABHD13"/>
    <property type="match status" value="1"/>
</dbReference>
<dbReference type="OrthoDB" id="9776685at2"/>
<dbReference type="InterPro" id="IPR029058">
    <property type="entry name" value="AB_hydrolase_fold"/>
</dbReference>
<keyword evidence="5" id="KW-1185">Reference proteome</keyword>
<dbReference type="InterPro" id="IPR000073">
    <property type="entry name" value="AB_hydrolase_1"/>
</dbReference>
<evidence type="ECO:0000256" key="1">
    <source>
        <dbReference type="SAM" id="MobiDB-lite"/>
    </source>
</evidence>
<accession>A0A172ZCX4</accession>
<dbReference type="Gene3D" id="3.40.50.1820">
    <property type="entry name" value="alpha/beta hydrolase"/>
    <property type="match status" value="1"/>
</dbReference>
<evidence type="ECO:0000313" key="5">
    <source>
        <dbReference type="Proteomes" id="UP000078148"/>
    </source>
</evidence>
<evidence type="ECO:0000313" key="4">
    <source>
        <dbReference type="EMBL" id="ANF95511.1"/>
    </source>
</evidence>
<sequence length="416" mass="45892">MSSTAPRHTTPRSSETDETYLIQPKQVRLKHVIVALLLSVVFFFLFCFIALHAYIAWVLSYPSVATVYSNPMQAKNMAYEDVTFPAHDGSRMMQGWYIPAENHSTKTIIFSHGYGANREETWIPMYDLAHYAHRLNFNVIMFDYGFASKTNPEVATGGKKESQQLLGAIDLAKQRGAQELVVWGFSMGAGTALQAGLLTDQVDAMILDSTFLLEPDTLYYNIRQQMALPQHPSIEILETLLPVVNGTSLNQIPYQTVKKKDYPFPIFFIHGTQDNKAPYQIAEQLAANQTNPDSEVWIIPGAHHELEFREHPREYLRYVSNFLSNLDLATGNEMDTDPMLNGTTEDSGLNSGAAKPSPPIPASEAGKSSTKEKESSDAADSNTSGSKSTGTSKSSSNTEKEKDSSGSTAPSTDSTP</sequence>
<evidence type="ECO:0000259" key="3">
    <source>
        <dbReference type="Pfam" id="PF00561"/>
    </source>
</evidence>
<feature type="compositionally biased region" description="Low complexity" evidence="1">
    <location>
        <begin position="380"/>
        <end position="397"/>
    </location>
</feature>
<reference evidence="4 5" key="2">
    <citation type="journal article" date="2016" name="Int. J. Syst. Evol. Microbiol.">
        <title>Paenibacillus bovis sp. nov., isolated from raw yak (Bos grunniens) milk.</title>
        <authorList>
            <person name="Gao C."/>
            <person name="Han J."/>
            <person name="Liu Z."/>
            <person name="Xu X."/>
            <person name="Hang F."/>
            <person name="Wu Z."/>
        </authorList>
    </citation>
    <scope>NUCLEOTIDE SEQUENCE [LARGE SCALE GENOMIC DNA]</scope>
    <source>
        <strain evidence="4 5">BD3526</strain>
    </source>
</reference>
<gene>
    <name evidence="4" type="ORF">AR543_05475</name>
</gene>
<reference evidence="5" key="1">
    <citation type="submission" date="2015-10" db="EMBL/GenBank/DDBJ databases">
        <title>Genome of Paenibacillus bovis sp. nov.</title>
        <authorList>
            <person name="Wu Z."/>
            <person name="Gao C."/>
            <person name="Liu Z."/>
            <person name="Zheng H."/>
        </authorList>
    </citation>
    <scope>NUCLEOTIDE SEQUENCE [LARGE SCALE GENOMIC DNA]</scope>
    <source>
        <strain evidence="5">BD3526</strain>
    </source>
</reference>
<name>A0A172ZCX4_9BACL</name>
<dbReference type="GO" id="GO:0016787">
    <property type="term" value="F:hydrolase activity"/>
    <property type="evidence" value="ECO:0007669"/>
    <property type="project" value="UniProtKB-KW"/>
</dbReference>
<keyword evidence="4" id="KW-0378">Hydrolase</keyword>
<dbReference type="Pfam" id="PF00561">
    <property type="entry name" value="Abhydrolase_1"/>
    <property type="match status" value="1"/>
</dbReference>
<feature type="domain" description="AB hydrolase-1" evidence="3">
    <location>
        <begin position="107"/>
        <end position="216"/>
    </location>
</feature>